<dbReference type="GeneID" id="98568561"/>
<accession>A0A429ZLZ5</accession>
<keyword evidence="1" id="KW-1133">Transmembrane helix</keyword>
<keyword evidence="1" id="KW-0472">Membrane</keyword>
<organism evidence="2 3">
    <name type="scientific">Vagococcus salmoninarum</name>
    <dbReference type="NCBI Taxonomy" id="2739"/>
    <lineage>
        <taxon>Bacteria</taxon>
        <taxon>Bacillati</taxon>
        <taxon>Bacillota</taxon>
        <taxon>Bacilli</taxon>
        <taxon>Lactobacillales</taxon>
        <taxon>Enterococcaceae</taxon>
        <taxon>Vagococcus</taxon>
    </lineage>
</organism>
<evidence type="ECO:0000256" key="1">
    <source>
        <dbReference type="SAM" id="Phobius"/>
    </source>
</evidence>
<name>A0A429ZLZ5_9ENTE</name>
<evidence type="ECO:0000313" key="2">
    <source>
        <dbReference type="EMBL" id="RST94724.1"/>
    </source>
</evidence>
<dbReference type="EMBL" id="NGJU01000013">
    <property type="protein sequence ID" value="RST94724.1"/>
    <property type="molecule type" value="Genomic_DNA"/>
</dbReference>
<keyword evidence="3" id="KW-1185">Reference proteome</keyword>
<dbReference type="RefSeq" id="WP_126780388.1">
    <property type="nucleotide sequence ID" value="NZ_CAUQJP010000024.1"/>
</dbReference>
<feature type="transmembrane region" description="Helical" evidence="1">
    <location>
        <begin position="21"/>
        <end position="43"/>
    </location>
</feature>
<proteinExistence type="predicted"/>
<keyword evidence="1" id="KW-0812">Transmembrane</keyword>
<evidence type="ECO:0000313" key="3">
    <source>
        <dbReference type="Proteomes" id="UP000287239"/>
    </source>
</evidence>
<dbReference type="Proteomes" id="UP000287239">
    <property type="component" value="Unassembled WGS sequence"/>
</dbReference>
<protein>
    <submittedName>
        <fullName evidence="2">Uncharacterized protein</fullName>
    </submittedName>
</protein>
<reference evidence="2 3" key="1">
    <citation type="submission" date="2017-05" db="EMBL/GenBank/DDBJ databases">
        <title>Vagococcus spp. assemblies.</title>
        <authorList>
            <person name="Gulvik C.A."/>
        </authorList>
    </citation>
    <scope>NUCLEOTIDE SEQUENCE [LARGE SCALE GENOMIC DNA]</scope>
    <source>
        <strain evidence="2 3">NCFB 2777</strain>
    </source>
</reference>
<dbReference type="AlphaFoldDB" id="A0A429ZLZ5"/>
<feature type="transmembrane region" description="Helical" evidence="1">
    <location>
        <begin position="55"/>
        <end position="73"/>
    </location>
</feature>
<comment type="caution">
    <text evidence="2">The sequence shown here is derived from an EMBL/GenBank/DDBJ whole genome shotgun (WGS) entry which is preliminary data.</text>
</comment>
<gene>
    <name evidence="2" type="ORF">CBF35_09275</name>
</gene>
<sequence length="93" mass="11151">MKLIKEWCCEKGHKEGFVEWLLYRKIGFVGKSLVMLLMFLVIIKFQTDLVFGVRFFIYVFFIGPLLLKLLVWYESSPLKIRFEKYLDEKSSTD</sequence>